<dbReference type="PROSITE" id="PS51257">
    <property type="entry name" value="PROKAR_LIPOPROTEIN"/>
    <property type="match status" value="1"/>
</dbReference>
<dbReference type="EMBL" id="LR796841">
    <property type="protein sequence ID" value="CAB4169104.1"/>
    <property type="molecule type" value="Genomic_DNA"/>
</dbReference>
<reference evidence="2" key="1">
    <citation type="submission" date="2020-05" db="EMBL/GenBank/DDBJ databases">
        <authorList>
            <person name="Chiriac C."/>
            <person name="Salcher M."/>
            <person name="Ghai R."/>
            <person name="Kavagutti S V."/>
        </authorList>
    </citation>
    <scope>NUCLEOTIDE SEQUENCE</scope>
</reference>
<sequence length="126" mass="12916">MKNSIALILILVLAACQPSPQPTVNTAAAQKMVLEAEIAYEAVLTVAVAYNKRPRCTEPRTVITCSDPTIVAKLRAANDQITKALFAAMNVASTPGVTESAVVAAIAVATQGIPGLQSILASAKGG</sequence>
<proteinExistence type="predicted"/>
<gene>
    <name evidence="2" type="ORF">UFOVP1413_57</name>
    <name evidence="1" type="ORF">UFOVP893_47</name>
</gene>
<protein>
    <recommendedName>
        <fullName evidence="3">Lipoprotein</fullName>
    </recommendedName>
</protein>
<evidence type="ECO:0008006" key="3">
    <source>
        <dbReference type="Google" id="ProtNLM"/>
    </source>
</evidence>
<evidence type="ECO:0000313" key="2">
    <source>
        <dbReference type="EMBL" id="CAB4210878.1"/>
    </source>
</evidence>
<evidence type="ECO:0000313" key="1">
    <source>
        <dbReference type="EMBL" id="CAB4169104.1"/>
    </source>
</evidence>
<accession>A0A6J5SAP7</accession>
<name>A0A6J5SAP7_9CAUD</name>
<dbReference type="EMBL" id="LR797364">
    <property type="protein sequence ID" value="CAB4210878.1"/>
    <property type="molecule type" value="Genomic_DNA"/>
</dbReference>
<organism evidence="2">
    <name type="scientific">uncultured Caudovirales phage</name>
    <dbReference type="NCBI Taxonomy" id="2100421"/>
    <lineage>
        <taxon>Viruses</taxon>
        <taxon>Duplodnaviria</taxon>
        <taxon>Heunggongvirae</taxon>
        <taxon>Uroviricota</taxon>
        <taxon>Caudoviricetes</taxon>
        <taxon>Peduoviridae</taxon>
        <taxon>Maltschvirus</taxon>
        <taxon>Maltschvirus maltsch</taxon>
    </lineage>
</organism>